<dbReference type="EMBL" id="AZCN01000006">
    <property type="protein sequence ID" value="KRK18927.1"/>
    <property type="molecule type" value="Genomic_DNA"/>
</dbReference>
<reference evidence="3 4" key="1">
    <citation type="journal article" date="2015" name="Genome Announc.">
        <title>Expanding the biotechnology potential of lactobacilli through comparative genomics of 213 strains and associated genera.</title>
        <authorList>
            <person name="Sun Z."/>
            <person name="Harris H.M."/>
            <person name="McCann A."/>
            <person name="Guo C."/>
            <person name="Argimon S."/>
            <person name="Zhang W."/>
            <person name="Yang X."/>
            <person name="Jeffery I.B."/>
            <person name="Cooney J.C."/>
            <person name="Kagawa T.F."/>
            <person name="Liu W."/>
            <person name="Song Y."/>
            <person name="Salvetti E."/>
            <person name="Wrobel A."/>
            <person name="Rasinkangas P."/>
            <person name="Parkhill J."/>
            <person name="Rea M.C."/>
            <person name="O'Sullivan O."/>
            <person name="Ritari J."/>
            <person name="Douillard F.P."/>
            <person name="Paul Ross R."/>
            <person name="Yang R."/>
            <person name="Briner A.E."/>
            <person name="Felis G.E."/>
            <person name="de Vos W.M."/>
            <person name="Barrangou R."/>
            <person name="Klaenhammer T.R."/>
            <person name="Caufield P.W."/>
            <person name="Cui Y."/>
            <person name="Zhang H."/>
            <person name="O'Toole P.W."/>
        </authorList>
    </citation>
    <scope>NUCLEOTIDE SEQUENCE [LARGE SCALE GENOMIC DNA]</scope>
    <source>
        <strain evidence="3 4">DSM 20001</strain>
    </source>
</reference>
<organism evidence="3 4">
    <name type="scientific">Loigolactobacillus coryniformis subsp. coryniformis KCTC 3167 = DSM 20001</name>
    <dbReference type="NCBI Taxonomy" id="913848"/>
    <lineage>
        <taxon>Bacteria</taxon>
        <taxon>Bacillati</taxon>
        <taxon>Bacillota</taxon>
        <taxon>Bacilli</taxon>
        <taxon>Lactobacillales</taxon>
        <taxon>Lactobacillaceae</taxon>
        <taxon>Loigolactobacillus</taxon>
    </lineage>
</organism>
<dbReference type="SUPFAM" id="SSF53098">
    <property type="entry name" value="Ribonuclease H-like"/>
    <property type="match status" value="1"/>
</dbReference>
<dbReference type="Gene3D" id="3.30.420.10">
    <property type="entry name" value="Ribonuclease H-like superfamily/Ribonuclease H"/>
    <property type="match status" value="1"/>
</dbReference>
<dbReference type="Pfam" id="PF13276">
    <property type="entry name" value="HTH_21"/>
    <property type="match status" value="1"/>
</dbReference>
<protein>
    <submittedName>
        <fullName evidence="3">Transposase</fullName>
    </submittedName>
</protein>
<dbReference type="Proteomes" id="UP000051181">
    <property type="component" value="Unassembled WGS sequence"/>
</dbReference>
<comment type="caution">
    <text evidence="3">The sequence shown here is derived from an EMBL/GenBank/DDBJ whole genome shotgun (WGS) entry which is preliminary data.</text>
</comment>
<sequence length="275" mass="31987">MQVARSSYYAWLNHVPSKRNIDDQGILDYVIQLEEAHNYIFGVNRLVMHVNDDTQYHVSNSKMRRIMRENNIVASIKTKRKPRKNRKEEIISKNLLLNEDYTHNFKPGYANKYWVTDCTELLYGINNQCKLRLSAIKDLYDHSIIAWMVDDTETAKLVTETFKLAIENEPGAVPEILHSDRGSGYVSGLFNTTLSAEGVLHSMSRPGEPGDNSSIESFWSHMKEEYFRFHTSNTKQELIDNIAEFMNWYNNERRQSTLKGMTPKEFRNHASKNIA</sequence>
<dbReference type="AlphaFoldDB" id="A0A0R1FB65"/>
<dbReference type="InterPro" id="IPR050900">
    <property type="entry name" value="Transposase_IS3/IS150/IS904"/>
</dbReference>
<dbReference type="GO" id="GO:0015074">
    <property type="term" value="P:DNA integration"/>
    <property type="evidence" value="ECO:0007669"/>
    <property type="project" value="InterPro"/>
</dbReference>
<accession>A0A0R1FB65</accession>
<dbReference type="PROSITE" id="PS50994">
    <property type="entry name" value="INTEGRASE"/>
    <property type="match status" value="1"/>
</dbReference>
<dbReference type="InterPro" id="IPR036397">
    <property type="entry name" value="RNaseH_sf"/>
</dbReference>
<evidence type="ECO:0000313" key="3">
    <source>
        <dbReference type="EMBL" id="KRK18927.1"/>
    </source>
</evidence>
<dbReference type="InterPro" id="IPR048020">
    <property type="entry name" value="Transpos_IS3"/>
</dbReference>
<dbReference type="GO" id="GO:0003676">
    <property type="term" value="F:nucleic acid binding"/>
    <property type="evidence" value="ECO:0007669"/>
    <property type="project" value="InterPro"/>
</dbReference>
<dbReference type="NCBIfam" id="NF033516">
    <property type="entry name" value="transpos_IS3"/>
    <property type="match status" value="1"/>
</dbReference>
<evidence type="ECO:0000313" key="4">
    <source>
        <dbReference type="Proteomes" id="UP000051181"/>
    </source>
</evidence>
<dbReference type="Pfam" id="PF00665">
    <property type="entry name" value="rve"/>
    <property type="match status" value="1"/>
</dbReference>
<dbReference type="PANTHER" id="PTHR46889:SF4">
    <property type="entry name" value="TRANSPOSASE INSO FOR INSERTION SEQUENCE ELEMENT IS911B-RELATED"/>
    <property type="match status" value="1"/>
</dbReference>
<comment type="function">
    <text evidence="1">Involved in the transposition of the insertion sequence.</text>
</comment>
<name>A0A0R1FB65_9LACO</name>
<dbReference type="Pfam" id="PF13333">
    <property type="entry name" value="rve_2"/>
    <property type="match status" value="1"/>
</dbReference>
<dbReference type="PANTHER" id="PTHR46889">
    <property type="entry name" value="TRANSPOSASE INSF FOR INSERTION SEQUENCE IS3B-RELATED"/>
    <property type="match status" value="1"/>
</dbReference>
<dbReference type="PATRIC" id="fig|913848.6.peg.2029"/>
<dbReference type="eggNOG" id="COG2801">
    <property type="taxonomic scope" value="Bacteria"/>
</dbReference>
<feature type="domain" description="Integrase catalytic" evidence="2">
    <location>
        <begin position="103"/>
        <end position="271"/>
    </location>
</feature>
<dbReference type="InterPro" id="IPR001584">
    <property type="entry name" value="Integrase_cat-core"/>
</dbReference>
<dbReference type="InterPro" id="IPR012337">
    <property type="entry name" value="RNaseH-like_sf"/>
</dbReference>
<evidence type="ECO:0000259" key="2">
    <source>
        <dbReference type="PROSITE" id="PS50994"/>
    </source>
</evidence>
<evidence type="ECO:0000256" key="1">
    <source>
        <dbReference type="ARBA" id="ARBA00002286"/>
    </source>
</evidence>
<proteinExistence type="predicted"/>
<dbReference type="InterPro" id="IPR025948">
    <property type="entry name" value="HTH-like_dom"/>
</dbReference>
<gene>
    <name evidence="3" type="ORF">FD22_GL001988</name>
</gene>